<keyword evidence="2" id="KW-0479">Metal-binding</keyword>
<dbReference type="GO" id="GO:0000978">
    <property type="term" value="F:RNA polymerase II cis-regulatory region sequence-specific DNA binding"/>
    <property type="evidence" value="ECO:0007669"/>
    <property type="project" value="TreeGrafter"/>
</dbReference>
<dbReference type="GO" id="GO:0005507">
    <property type="term" value="F:copper ion binding"/>
    <property type="evidence" value="ECO:0007669"/>
    <property type="project" value="InterPro"/>
</dbReference>
<dbReference type="GO" id="GO:0005634">
    <property type="term" value="C:nucleus"/>
    <property type="evidence" value="ECO:0007669"/>
    <property type="project" value="UniProtKB-SubCell"/>
</dbReference>
<sequence>MLVWITETPLPGLGTTNFTCEACLKGHRSNSCAHWTRKLVEVKGKGRPVSQCSHCRIRRSGSVGASEATQSNDSAAPVPAKKPARSGHSHHKCMCGLQVLAATKRIIEARFYTASPNPTEKGQLVTLNFTCTDHAALQKALESVRMSSLSIVQPGKAPKTTAIYAEKVGVVTQADSAVSPVSSPSISTLDSSPPPESASKKAAVSMDALSILFDSLQVSLPPPDEASVIINNPCQCAFGGSCICGDLSLKKSKVKPTKVSPAPSNNGATPIKILPAPPASTIAPLPVYTLPPTVPLSSNGISLPSFSSIQQQPSIPHGYMQPSAQYPTIHSQYIQPTPKKSCCGGDGGGERPVEPTTVARQVIAPTIANLTNADDDSFMVTALLGLKQAGSGSSSVGGEEMDMEYDEEEYESGSGFGCGCGCSCGSEAVASSGGGCCSSKVDVVEEQSVGGCCCSGK</sequence>
<dbReference type="EMBL" id="MCGO01000008">
    <property type="protein sequence ID" value="ORY49832.1"/>
    <property type="molecule type" value="Genomic_DNA"/>
</dbReference>
<dbReference type="InterPro" id="IPR036395">
    <property type="entry name" value="Cu_fist_DNA-bd_dom_sf"/>
</dbReference>
<dbReference type="STRING" id="329046.A0A1Y2CS51"/>
<keyword evidence="11" id="KW-1185">Reference proteome</keyword>
<dbReference type="InterPro" id="IPR001083">
    <property type="entry name" value="Cu_fist_DNA-bd_dom"/>
</dbReference>
<dbReference type="InterPro" id="IPR051763">
    <property type="entry name" value="Copper_Homeo_Regul"/>
</dbReference>
<dbReference type="GO" id="GO:0045944">
    <property type="term" value="P:positive regulation of transcription by RNA polymerase II"/>
    <property type="evidence" value="ECO:0007669"/>
    <property type="project" value="TreeGrafter"/>
</dbReference>
<keyword evidence="3" id="KW-0862">Zinc</keyword>
<dbReference type="Pfam" id="PF00649">
    <property type="entry name" value="Copper-fist"/>
    <property type="match status" value="1"/>
</dbReference>
<evidence type="ECO:0000256" key="2">
    <source>
        <dbReference type="ARBA" id="ARBA00022723"/>
    </source>
</evidence>
<evidence type="ECO:0000256" key="8">
    <source>
        <dbReference type="SAM" id="MobiDB-lite"/>
    </source>
</evidence>
<dbReference type="Gene3D" id="3.90.430.10">
    <property type="entry name" value="Copper fist DNA-binding domain"/>
    <property type="match status" value="1"/>
</dbReference>
<accession>A0A1Y2CS51</accession>
<evidence type="ECO:0000256" key="4">
    <source>
        <dbReference type="ARBA" id="ARBA00023008"/>
    </source>
</evidence>
<protein>
    <recommendedName>
        <fullName evidence="9">Copper-fist domain-containing protein</fullName>
    </recommendedName>
</protein>
<evidence type="ECO:0000256" key="7">
    <source>
        <dbReference type="ARBA" id="ARBA00023242"/>
    </source>
</evidence>
<evidence type="ECO:0000259" key="9">
    <source>
        <dbReference type="PROSITE" id="PS50073"/>
    </source>
</evidence>
<comment type="subcellular location">
    <subcellularLocation>
        <location evidence="1">Nucleus</location>
    </subcellularLocation>
</comment>
<evidence type="ECO:0000256" key="6">
    <source>
        <dbReference type="ARBA" id="ARBA00023163"/>
    </source>
</evidence>
<evidence type="ECO:0000256" key="3">
    <source>
        <dbReference type="ARBA" id="ARBA00022833"/>
    </source>
</evidence>
<name>A0A1Y2CS51_9FUNG</name>
<keyword evidence="7" id="KW-0539">Nucleus</keyword>
<dbReference type="Proteomes" id="UP000193642">
    <property type="component" value="Unassembled WGS sequence"/>
</dbReference>
<organism evidence="10 11">
    <name type="scientific">Rhizoclosmatium globosum</name>
    <dbReference type="NCBI Taxonomy" id="329046"/>
    <lineage>
        <taxon>Eukaryota</taxon>
        <taxon>Fungi</taxon>
        <taxon>Fungi incertae sedis</taxon>
        <taxon>Chytridiomycota</taxon>
        <taxon>Chytridiomycota incertae sedis</taxon>
        <taxon>Chytridiomycetes</taxon>
        <taxon>Chytridiales</taxon>
        <taxon>Chytriomycetaceae</taxon>
        <taxon>Rhizoclosmatium</taxon>
    </lineage>
</organism>
<dbReference type="GO" id="GO:0000981">
    <property type="term" value="F:DNA-binding transcription factor activity, RNA polymerase II-specific"/>
    <property type="evidence" value="ECO:0007669"/>
    <property type="project" value="TreeGrafter"/>
</dbReference>
<keyword evidence="6" id="KW-0804">Transcription</keyword>
<keyword evidence="5" id="KW-0805">Transcription regulation</keyword>
<dbReference type="SMART" id="SM01090">
    <property type="entry name" value="Copper-fist"/>
    <property type="match status" value="1"/>
</dbReference>
<feature type="domain" description="Copper-fist" evidence="9">
    <location>
        <begin position="10"/>
        <end position="49"/>
    </location>
</feature>
<keyword evidence="4" id="KW-0186">Copper</keyword>
<dbReference type="GO" id="GO:0006878">
    <property type="term" value="P:intracellular copper ion homeostasis"/>
    <property type="evidence" value="ECO:0007669"/>
    <property type="project" value="TreeGrafter"/>
</dbReference>
<comment type="caution">
    <text evidence="10">The sequence shown here is derived from an EMBL/GenBank/DDBJ whole genome shotgun (WGS) entry which is preliminary data.</text>
</comment>
<reference evidence="10 11" key="1">
    <citation type="submission" date="2016-07" db="EMBL/GenBank/DDBJ databases">
        <title>Pervasive Adenine N6-methylation of Active Genes in Fungi.</title>
        <authorList>
            <consortium name="DOE Joint Genome Institute"/>
            <person name="Mondo S.J."/>
            <person name="Dannebaum R.O."/>
            <person name="Kuo R.C."/>
            <person name="Labutti K."/>
            <person name="Haridas S."/>
            <person name="Kuo A."/>
            <person name="Salamov A."/>
            <person name="Ahrendt S.R."/>
            <person name="Lipzen A."/>
            <person name="Sullivan W."/>
            <person name="Andreopoulos W.B."/>
            <person name="Clum A."/>
            <person name="Lindquist E."/>
            <person name="Daum C."/>
            <person name="Ramamoorthy G.K."/>
            <person name="Gryganskyi A."/>
            <person name="Culley D."/>
            <person name="Magnuson J.K."/>
            <person name="James T.Y."/>
            <person name="O'Malley M.A."/>
            <person name="Stajich J.E."/>
            <person name="Spatafora J.W."/>
            <person name="Visel A."/>
            <person name="Grigoriev I.V."/>
        </authorList>
    </citation>
    <scope>NUCLEOTIDE SEQUENCE [LARGE SCALE GENOMIC DNA]</scope>
    <source>
        <strain evidence="10 11">JEL800</strain>
    </source>
</reference>
<gene>
    <name evidence="10" type="ORF">BCR33DRAFT_713435</name>
</gene>
<dbReference type="OrthoDB" id="5600085at2759"/>
<dbReference type="AlphaFoldDB" id="A0A1Y2CS51"/>
<dbReference type="GO" id="GO:0006879">
    <property type="term" value="P:intracellular iron ion homeostasis"/>
    <property type="evidence" value="ECO:0007669"/>
    <property type="project" value="TreeGrafter"/>
</dbReference>
<dbReference type="SMART" id="SM00412">
    <property type="entry name" value="Cu_FIST"/>
    <property type="match status" value="1"/>
</dbReference>
<feature type="region of interest" description="Disordered" evidence="8">
    <location>
        <begin position="178"/>
        <end position="200"/>
    </location>
</feature>
<dbReference type="PROSITE" id="PS50073">
    <property type="entry name" value="COPPER_FIST_2"/>
    <property type="match status" value="1"/>
</dbReference>
<proteinExistence type="predicted"/>
<evidence type="ECO:0000313" key="10">
    <source>
        <dbReference type="EMBL" id="ORY49832.1"/>
    </source>
</evidence>
<dbReference type="PANTHER" id="PTHR28088">
    <property type="entry name" value="TRANSCRIPTIONAL ACTIVATOR HAA1-RELATED"/>
    <property type="match status" value="1"/>
</dbReference>
<evidence type="ECO:0000256" key="1">
    <source>
        <dbReference type="ARBA" id="ARBA00004123"/>
    </source>
</evidence>
<evidence type="ECO:0000256" key="5">
    <source>
        <dbReference type="ARBA" id="ARBA00023015"/>
    </source>
</evidence>
<evidence type="ECO:0000313" key="11">
    <source>
        <dbReference type="Proteomes" id="UP000193642"/>
    </source>
</evidence>
<feature type="compositionally biased region" description="Low complexity" evidence="8">
    <location>
        <begin position="178"/>
        <end position="191"/>
    </location>
</feature>
<feature type="region of interest" description="Disordered" evidence="8">
    <location>
        <begin position="63"/>
        <end position="89"/>
    </location>
</feature>
<dbReference type="PANTHER" id="PTHR28088:SF5">
    <property type="entry name" value="TRANSCRIPTIONAL ACTIVATOR HAA1-RELATED"/>
    <property type="match status" value="1"/>
</dbReference>
<dbReference type="SUPFAM" id="SSF57879">
    <property type="entry name" value="Zinc domain conserved in yeast copper-regulated transcription factors"/>
    <property type="match status" value="1"/>
</dbReference>